<evidence type="ECO:0000256" key="3">
    <source>
        <dbReference type="SAM" id="MobiDB-lite"/>
    </source>
</evidence>
<comment type="similarity">
    <text evidence="1 2">Belongs to the PAL/histidase family.</text>
</comment>
<dbReference type="Gene3D" id="1.20.200.10">
    <property type="entry name" value="Fumarase/aspartase (Central domain)"/>
    <property type="match status" value="1"/>
</dbReference>
<organism evidence="4 5">
    <name type="scientific">Penicillium frequentans</name>
    <dbReference type="NCBI Taxonomy" id="3151616"/>
    <lineage>
        <taxon>Eukaryota</taxon>
        <taxon>Fungi</taxon>
        <taxon>Dikarya</taxon>
        <taxon>Ascomycota</taxon>
        <taxon>Pezizomycotina</taxon>
        <taxon>Eurotiomycetes</taxon>
        <taxon>Eurotiomycetidae</taxon>
        <taxon>Eurotiales</taxon>
        <taxon>Aspergillaceae</taxon>
        <taxon>Penicillium</taxon>
    </lineage>
</organism>
<reference evidence="4 5" key="1">
    <citation type="journal article" date="2023" name="IMA Fungus">
        <title>Comparative genomic study of the Penicillium genus elucidates a diverse pangenome and 15 lateral gene transfer events.</title>
        <authorList>
            <person name="Petersen C."/>
            <person name="Sorensen T."/>
            <person name="Nielsen M.R."/>
            <person name="Sondergaard T.E."/>
            <person name="Sorensen J.L."/>
            <person name="Fitzpatrick D.A."/>
            <person name="Frisvad J.C."/>
            <person name="Nielsen K.L."/>
        </authorList>
    </citation>
    <scope>NUCLEOTIDE SEQUENCE [LARGE SCALE GENOMIC DNA]</scope>
    <source>
        <strain evidence="4 5">IBT 35679</strain>
    </source>
</reference>
<comment type="caution">
    <text evidence="4">The sequence shown here is derived from an EMBL/GenBank/DDBJ whole genome shotgun (WGS) entry which is preliminary data.</text>
</comment>
<dbReference type="CDD" id="cd00332">
    <property type="entry name" value="PAL-HAL"/>
    <property type="match status" value="1"/>
</dbReference>
<feature type="compositionally biased region" description="Polar residues" evidence="3">
    <location>
        <begin position="726"/>
        <end position="739"/>
    </location>
</feature>
<dbReference type="GO" id="GO:0005737">
    <property type="term" value="C:cytoplasm"/>
    <property type="evidence" value="ECO:0007669"/>
    <property type="project" value="InterPro"/>
</dbReference>
<feature type="compositionally biased region" description="Polar residues" evidence="3">
    <location>
        <begin position="672"/>
        <end position="691"/>
    </location>
</feature>
<dbReference type="Proteomes" id="UP001220324">
    <property type="component" value="Unassembled WGS sequence"/>
</dbReference>
<dbReference type="GO" id="GO:0016841">
    <property type="term" value="F:ammonia-lyase activity"/>
    <property type="evidence" value="ECO:0007669"/>
    <property type="project" value="InterPro"/>
</dbReference>
<accession>A0AAD6CSM2</accession>
<dbReference type="PANTHER" id="PTHR10362">
    <property type="entry name" value="HISTIDINE AMMONIA-LYASE"/>
    <property type="match status" value="1"/>
</dbReference>
<dbReference type="EMBL" id="JAQIZZ010000006">
    <property type="protein sequence ID" value="KAJ5537660.1"/>
    <property type="molecule type" value="Genomic_DNA"/>
</dbReference>
<dbReference type="SUPFAM" id="SSF48557">
    <property type="entry name" value="L-aspartase-like"/>
    <property type="match status" value="1"/>
</dbReference>
<protein>
    <submittedName>
        <fullName evidence="4">L-Aspartase-like protein</fullName>
    </submittedName>
</protein>
<evidence type="ECO:0000313" key="4">
    <source>
        <dbReference type="EMBL" id="KAJ5537660.1"/>
    </source>
</evidence>
<feature type="region of interest" description="Disordered" evidence="3">
    <location>
        <begin position="670"/>
        <end position="691"/>
    </location>
</feature>
<name>A0AAD6CSM2_9EURO</name>
<dbReference type="Gene3D" id="1.10.274.20">
    <property type="entry name" value="Phenylalanine ammonia-lyase 1, domain 3"/>
    <property type="match status" value="1"/>
</dbReference>
<dbReference type="Pfam" id="PF00221">
    <property type="entry name" value="Lyase_aromatic"/>
    <property type="match status" value="1"/>
</dbReference>
<proteinExistence type="inferred from homology"/>
<keyword evidence="5" id="KW-1185">Reference proteome</keyword>
<dbReference type="InterPro" id="IPR005922">
    <property type="entry name" value="Phe_NH3-lyase"/>
</dbReference>
<dbReference type="InterPro" id="IPR022313">
    <property type="entry name" value="Phe/His_NH3-lyase_AS"/>
</dbReference>
<feature type="region of interest" description="Disordered" evidence="3">
    <location>
        <begin position="726"/>
        <end position="756"/>
    </location>
</feature>
<sequence>MTTESHCQIVLENWRRLQQFSTAVDKNAVVVKGKQLTLAEVVAVARYGSMAVIDKSPELRESVDKSVNYLRECVEQGEILYGINTGFGGSANTTTDDTKNLQISLMQMQQYGVISNVKNQYPGARESSATTEMPESWVRASMLVRCNTLVQGHSGVRFTIIEALTELLNRKCTPLVPLRGSISASGDLSPLSYIAGVLEGNPKLLLRTPVGTGTTCQESKCQEFVPADRLLSQIGMQPISFGPKEGLGLINGTAVSAAVAAMGLHETHHMAVLSQVLTAVAVEVMSGNPESFDPFIAQVRPHPGQIECAANISKFLQGSKLTQIVHGFQKMGVGAAPPLRQDRYQLRTASQWMGPLLEDLTLAHKQVTVELNSTTDNPLIDSDGRRTLHGGNFQALSVTVAMDKARSALQLMSKMLFAQCTEIINPDLNNGLPPNLCFDEPSLSYCLKGVDIGMAAYTSELGFLAHPVGPNVQSAEMSNQAINSLALISARYTQTAIDVFSMLAASYIYVLCQGLDLRVLQLQFLEALQPLVESITTNAYGPFLTNSTACKDLNSMLWTHITSSLKSASSTTKDSQQRFTMVSQTAQSLVVTFFASHPEVATGHCPQMTTIYTWSRDLATAMAGAFKASQLLLVSPKCPTSTYLGSAARIMYDYVRQTLRVPLNRGLVDHPTFQNTDKSINTEPEAQNSANEDTQIIGTYITRIYEALRSEALMFPIMECLEQGTQNGRRDTVTVNTPARENRKSISKSFGPQAVH</sequence>
<dbReference type="InterPro" id="IPR024083">
    <property type="entry name" value="Fumarase/histidase_N"/>
</dbReference>
<dbReference type="NCBIfam" id="TIGR01226">
    <property type="entry name" value="phe_am_lyase"/>
    <property type="match status" value="1"/>
</dbReference>
<dbReference type="InterPro" id="IPR008948">
    <property type="entry name" value="L-Aspartase-like"/>
</dbReference>
<gene>
    <name evidence="4" type="ORF">N7494_007139</name>
</gene>
<dbReference type="GO" id="GO:0006559">
    <property type="term" value="P:L-phenylalanine catabolic process"/>
    <property type="evidence" value="ECO:0007669"/>
    <property type="project" value="InterPro"/>
</dbReference>
<evidence type="ECO:0000256" key="1">
    <source>
        <dbReference type="ARBA" id="ARBA00007238"/>
    </source>
</evidence>
<dbReference type="Gene3D" id="1.10.275.10">
    <property type="entry name" value="Fumarase/aspartase (N-terminal domain)"/>
    <property type="match status" value="1"/>
</dbReference>
<dbReference type="InterPro" id="IPR023144">
    <property type="entry name" value="Phe_NH3-lyase_shielding_dom_sf"/>
</dbReference>
<evidence type="ECO:0000313" key="5">
    <source>
        <dbReference type="Proteomes" id="UP001220324"/>
    </source>
</evidence>
<evidence type="ECO:0000256" key="2">
    <source>
        <dbReference type="RuleBase" id="RU003954"/>
    </source>
</evidence>
<dbReference type="PROSITE" id="PS00488">
    <property type="entry name" value="PAL_HISTIDASE"/>
    <property type="match status" value="1"/>
</dbReference>
<keyword evidence="2" id="KW-0456">Lyase</keyword>
<dbReference type="AlphaFoldDB" id="A0AAD6CSM2"/>
<dbReference type="InterPro" id="IPR001106">
    <property type="entry name" value="Aromatic_Lyase"/>
</dbReference>